<evidence type="ECO:0000256" key="1">
    <source>
        <dbReference type="ARBA" id="ARBA00005589"/>
    </source>
</evidence>
<dbReference type="GO" id="GO:0070181">
    <property type="term" value="F:small ribosomal subunit rRNA binding"/>
    <property type="evidence" value="ECO:0007669"/>
    <property type="project" value="TreeGrafter"/>
</dbReference>
<dbReference type="HAMAP" id="MF_00270">
    <property type="entry name" value="Ribosomal_bS18"/>
    <property type="match status" value="1"/>
</dbReference>
<protein>
    <recommendedName>
        <fullName evidence="4">Small ribosomal subunit protein bS18</fullName>
    </recommendedName>
</protein>
<evidence type="ECO:0000256" key="3">
    <source>
        <dbReference type="ARBA" id="ARBA00023274"/>
    </source>
</evidence>
<comment type="similarity">
    <text evidence="1 4 5">Belongs to the bacterial ribosomal protein bS18 family.</text>
</comment>
<organism evidence="6 7">
    <name type="scientific">Herpetosiphon geysericola</name>
    <dbReference type="NCBI Taxonomy" id="70996"/>
    <lineage>
        <taxon>Bacteria</taxon>
        <taxon>Bacillati</taxon>
        <taxon>Chloroflexota</taxon>
        <taxon>Chloroflexia</taxon>
        <taxon>Herpetosiphonales</taxon>
        <taxon>Herpetosiphonaceae</taxon>
        <taxon>Herpetosiphon</taxon>
    </lineage>
</organism>
<evidence type="ECO:0000256" key="2">
    <source>
        <dbReference type="ARBA" id="ARBA00022980"/>
    </source>
</evidence>
<dbReference type="EMBL" id="LGKP01000035">
    <property type="protein sequence ID" value="KPL81313.1"/>
    <property type="molecule type" value="Genomic_DNA"/>
</dbReference>
<dbReference type="GO" id="GO:0022627">
    <property type="term" value="C:cytosolic small ribosomal subunit"/>
    <property type="evidence" value="ECO:0007669"/>
    <property type="project" value="TreeGrafter"/>
</dbReference>
<dbReference type="GO" id="GO:0003735">
    <property type="term" value="F:structural constituent of ribosome"/>
    <property type="evidence" value="ECO:0007669"/>
    <property type="project" value="InterPro"/>
</dbReference>
<dbReference type="STRING" id="70996.SE18_21845"/>
<evidence type="ECO:0000313" key="6">
    <source>
        <dbReference type="EMBL" id="KPL81313.1"/>
    </source>
</evidence>
<gene>
    <name evidence="4" type="primary">rpsR</name>
    <name evidence="6" type="ORF">SE18_21845</name>
</gene>
<proteinExistence type="inferred from homology"/>
<evidence type="ECO:0000256" key="4">
    <source>
        <dbReference type="HAMAP-Rule" id="MF_00270"/>
    </source>
</evidence>
<keyword evidence="4" id="KW-0694">RNA-binding</keyword>
<dbReference type="PANTHER" id="PTHR13479">
    <property type="entry name" value="30S RIBOSOMAL PROTEIN S18"/>
    <property type="match status" value="1"/>
</dbReference>
<dbReference type="Proteomes" id="UP000050277">
    <property type="component" value="Unassembled WGS sequence"/>
</dbReference>
<dbReference type="SMR" id="A0A0P6XXP8"/>
<keyword evidence="2 4" id="KW-0689">Ribosomal protein</keyword>
<keyword evidence="7" id="KW-1185">Reference proteome</keyword>
<dbReference type="GO" id="GO:0006412">
    <property type="term" value="P:translation"/>
    <property type="evidence" value="ECO:0007669"/>
    <property type="project" value="UniProtKB-UniRule"/>
</dbReference>
<dbReference type="PATRIC" id="fig|70996.4.peg.2185"/>
<dbReference type="PANTHER" id="PTHR13479:SF40">
    <property type="entry name" value="SMALL RIBOSOMAL SUBUNIT PROTEIN BS18M"/>
    <property type="match status" value="1"/>
</dbReference>
<keyword evidence="3 4" id="KW-0687">Ribonucleoprotein</keyword>
<comment type="caution">
    <text evidence="6">The sequence shown here is derived from an EMBL/GenBank/DDBJ whole genome shotgun (WGS) entry which is preliminary data.</text>
</comment>
<dbReference type="InterPro" id="IPR001648">
    <property type="entry name" value="Ribosomal_bS18"/>
</dbReference>
<accession>A0A0P6XXP8</accession>
<dbReference type="Gene3D" id="4.10.640.10">
    <property type="entry name" value="Ribosomal protein S18"/>
    <property type="match status" value="1"/>
</dbReference>
<dbReference type="SUPFAM" id="SSF46911">
    <property type="entry name" value="Ribosomal protein S18"/>
    <property type="match status" value="1"/>
</dbReference>
<dbReference type="RefSeq" id="WP_012192483.1">
    <property type="nucleotide sequence ID" value="NZ_LGKP01000035.1"/>
</dbReference>
<comment type="subunit">
    <text evidence="4">Part of the 30S ribosomal subunit. Forms a tight heterodimer with protein bS6.</text>
</comment>
<dbReference type="AlphaFoldDB" id="A0A0P6XXP8"/>
<dbReference type="PRINTS" id="PR00974">
    <property type="entry name" value="RIBOSOMALS18"/>
</dbReference>
<reference evidence="6 7" key="1">
    <citation type="submission" date="2015-07" db="EMBL/GenBank/DDBJ databases">
        <title>Whole genome sequence of Herpetosiphon geysericola DSM 7119.</title>
        <authorList>
            <person name="Hemp J."/>
            <person name="Ward L.M."/>
            <person name="Pace L.A."/>
            <person name="Fischer W.W."/>
        </authorList>
    </citation>
    <scope>NUCLEOTIDE SEQUENCE [LARGE SCALE GENOMIC DNA]</scope>
    <source>
        <strain evidence="6 7">DSM 7119</strain>
    </source>
</reference>
<name>A0A0P6XXP8_9CHLR</name>
<dbReference type="Pfam" id="PF01084">
    <property type="entry name" value="Ribosomal_S18"/>
    <property type="match status" value="1"/>
</dbReference>
<dbReference type="NCBIfam" id="TIGR00165">
    <property type="entry name" value="S18"/>
    <property type="match status" value="1"/>
</dbReference>
<dbReference type="OrthoDB" id="9812008at2"/>
<sequence>MSDQRRKSAGRRKYTPRRKVCVFTAEGIVPDYKDIKRLQRMVSDRGKILPRRRTGTCAKYQRKLNVAIKRARHLALLPFVSENTRG</sequence>
<dbReference type="InterPro" id="IPR036870">
    <property type="entry name" value="Ribosomal_bS18_sf"/>
</dbReference>
<comment type="function">
    <text evidence="4">Binds as a heterodimer with protein bS6 to the central domain of the 16S rRNA, where it helps stabilize the platform of the 30S subunit.</text>
</comment>
<keyword evidence="4" id="KW-0699">rRNA-binding</keyword>
<evidence type="ECO:0000256" key="5">
    <source>
        <dbReference type="RuleBase" id="RU003910"/>
    </source>
</evidence>
<evidence type="ECO:0000313" key="7">
    <source>
        <dbReference type="Proteomes" id="UP000050277"/>
    </source>
</evidence>